<dbReference type="RefSeq" id="WP_194041504.1">
    <property type="nucleotide sequence ID" value="NZ_JADEXF010000081.1"/>
</dbReference>
<evidence type="ECO:0000313" key="3">
    <source>
        <dbReference type="Proteomes" id="UP000647836"/>
    </source>
</evidence>
<dbReference type="InterPro" id="IPR003692">
    <property type="entry name" value="Hydantoinase_B"/>
</dbReference>
<dbReference type="PANTHER" id="PTHR11365">
    <property type="entry name" value="5-OXOPROLINASE RELATED"/>
    <property type="match status" value="1"/>
</dbReference>
<reference evidence="2 3" key="1">
    <citation type="submission" date="2020-10" db="EMBL/GenBank/DDBJ databases">
        <authorList>
            <person name="Castelo-Branco R."/>
            <person name="Eusebio N."/>
            <person name="Adriana R."/>
            <person name="Vieira A."/>
            <person name="Brugerolle De Fraissinette N."/>
            <person name="Rezende De Castro R."/>
            <person name="Schneider M.P."/>
            <person name="Vasconcelos V."/>
            <person name="Leao P.N."/>
        </authorList>
    </citation>
    <scope>NUCLEOTIDE SEQUENCE [LARGE SCALE GENOMIC DNA]</scope>
    <source>
        <strain evidence="2 3">LEGE 07299</strain>
    </source>
</reference>
<dbReference type="EMBL" id="JADEXF010000081">
    <property type="protein sequence ID" value="MBE9104141.1"/>
    <property type="molecule type" value="Genomic_DNA"/>
</dbReference>
<gene>
    <name evidence="2" type="ORF">IQ229_04060</name>
</gene>
<name>A0ABR9TUR0_9NOSO</name>
<keyword evidence="3" id="KW-1185">Reference proteome</keyword>
<dbReference type="Proteomes" id="UP000647836">
    <property type="component" value="Unassembled WGS sequence"/>
</dbReference>
<dbReference type="PANTHER" id="PTHR11365:SF23">
    <property type="entry name" value="HYPOTHETICAL 5-OXOPROLINASE (EUROFUNG)-RELATED"/>
    <property type="match status" value="1"/>
</dbReference>
<evidence type="ECO:0000313" key="2">
    <source>
        <dbReference type="EMBL" id="MBE9104141.1"/>
    </source>
</evidence>
<sequence length="536" mass="58276">MYTTSQPDPVRLEIFKNLYQFIAEQMGIVLQNTATSVNIKERLDFSCAIFDSSGLLVANAPHIPVHLGSMSESVRSLINDKGNTLKPGNVYLSNNPYNGGTHLPDVTVITPIFLESSEKNPSPIPNAQYFDFAQYKCPMPIFFVASRGHQADIGGISPGSMPPHSTTVEEEGIIFDNFLLVEEGNFREPTVRQHLANHTYPARNPDQNIADFKAQIAANERGVQELCKMVLQYGIETVQAYMTFVQANAEESVRRAIAVLKDGSFTYKMDDGAQIKVKVTIHPENRSATIDFTGTSLQLNSNFNAPKAVTQAAVLYVFRTLVDDNIPLNAGCLNPLEIIIPIGCMLNPTYPAAVVAGNVETSQTIVDALYGALGVMAASQGTMNNFTFGNEQYQYYETICGGSGAGINFAGTDGVHSHMTNSRLTDPEVLETRYPVLLESFSLRPHSGGKGKYSGGNGVVRRIRFLEPMTANILSGHRVIPPFGLNGGEAGKVGRNWIQRQNGIEENLDSTATVEMKTGDVFVIETPGGGGFGKFS</sequence>
<feature type="domain" description="Hydantoinase B/oxoprolinase" evidence="1">
    <location>
        <begin position="8"/>
        <end position="534"/>
    </location>
</feature>
<evidence type="ECO:0000259" key="1">
    <source>
        <dbReference type="Pfam" id="PF02538"/>
    </source>
</evidence>
<proteinExistence type="predicted"/>
<protein>
    <submittedName>
        <fullName evidence="2">Hydantoinase B/oxoprolinase family protein</fullName>
    </submittedName>
</protein>
<dbReference type="Pfam" id="PF02538">
    <property type="entry name" value="Hydantoinase_B"/>
    <property type="match status" value="1"/>
</dbReference>
<accession>A0ABR9TUR0</accession>
<dbReference type="InterPro" id="IPR045079">
    <property type="entry name" value="Oxoprolinase-like"/>
</dbReference>
<comment type="caution">
    <text evidence="2">The sequence shown here is derived from an EMBL/GenBank/DDBJ whole genome shotgun (WGS) entry which is preliminary data.</text>
</comment>
<organism evidence="2 3">
    <name type="scientific">Nostoc cf. edaphicum LEGE 07299</name>
    <dbReference type="NCBI Taxonomy" id="2777974"/>
    <lineage>
        <taxon>Bacteria</taxon>
        <taxon>Bacillati</taxon>
        <taxon>Cyanobacteriota</taxon>
        <taxon>Cyanophyceae</taxon>
        <taxon>Nostocales</taxon>
        <taxon>Nostocaceae</taxon>
        <taxon>Nostoc</taxon>
    </lineage>
</organism>